<evidence type="ECO:0000259" key="2">
    <source>
        <dbReference type="Pfam" id="PF08484"/>
    </source>
</evidence>
<dbReference type="EMBL" id="BKAJ01000020">
    <property type="protein sequence ID" value="GEP53989.1"/>
    <property type="molecule type" value="Genomic_DNA"/>
</dbReference>
<dbReference type="Gene3D" id="3.40.50.150">
    <property type="entry name" value="Vaccinia Virus protein VP39"/>
    <property type="match status" value="1"/>
</dbReference>
<sequence>MSDAPRCRLCGGRRLSHFISLSELPISHYLRKSPQDPDPRFTVDFESCQDCGLLQIVNAIPADLIYGEADTYTTGFQRPRHLEDLITTAVARQDPAKAIDVGCNDGSLMENLRRAGYTQVVGIEPNAVAADMARKKGYDVYTSYLTQAQAQQIVAKHGAFDTLFLRHVVEHVSDLEDFFAGIRMLLRDDGLLVLELPEVEESFRLGSPAILWEEHVNYFTPALVEHMLGRFGFEVCDRRTYVFGGGSMAFVAHKRAVPVATTPKLPDPAPTIELLRRFAGGIERQKAELNGLVSLARSNGFKVLVYGAAPRSCLLASVCQIADKIDFVVDDRQDIQNRLMPGTPNFVRPLAEVAGAVGGKLLCLLGVGSENEFKVRARIEEAVSADVAYVSLFPPRDMLQSVDAARRAITASQK</sequence>
<feature type="domain" description="C-methyltransferase" evidence="2">
    <location>
        <begin position="271"/>
        <end position="344"/>
    </location>
</feature>
<dbReference type="Pfam" id="PF08484">
    <property type="entry name" value="Methyltransf_14"/>
    <property type="match status" value="1"/>
</dbReference>
<keyword evidence="3" id="KW-0808">Transferase</keyword>
<dbReference type="PANTHER" id="PTHR43861:SF5">
    <property type="entry name" value="BLL5978 PROTEIN"/>
    <property type="match status" value="1"/>
</dbReference>
<dbReference type="Gene3D" id="3.40.50.720">
    <property type="entry name" value="NAD(P)-binding Rossmann-like Domain"/>
    <property type="match status" value="1"/>
</dbReference>
<dbReference type="InterPro" id="IPR013691">
    <property type="entry name" value="MeTrfase_14"/>
</dbReference>
<comment type="caution">
    <text evidence="3">The sequence shown here is derived from an EMBL/GenBank/DDBJ whole genome shotgun (WGS) entry which is preliminary data.</text>
</comment>
<dbReference type="Proteomes" id="UP000321058">
    <property type="component" value="Unassembled WGS sequence"/>
</dbReference>
<gene>
    <name evidence="3" type="ORF">RSO01_11550</name>
</gene>
<name>A0A512N4S4_9HYPH</name>
<evidence type="ECO:0000313" key="4">
    <source>
        <dbReference type="Proteomes" id="UP000321058"/>
    </source>
</evidence>
<organism evidence="3 4">
    <name type="scientific">Reyranella soli</name>
    <dbReference type="NCBI Taxonomy" id="1230389"/>
    <lineage>
        <taxon>Bacteria</taxon>
        <taxon>Pseudomonadati</taxon>
        <taxon>Pseudomonadota</taxon>
        <taxon>Alphaproteobacteria</taxon>
        <taxon>Hyphomicrobiales</taxon>
        <taxon>Reyranellaceae</taxon>
        <taxon>Reyranella</taxon>
    </lineage>
</organism>
<keyword evidence="3" id="KW-0489">Methyltransferase</keyword>
<dbReference type="OrthoDB" id="9815644at2"/>
<dbReference type="AlphaFoldDB" id="A0A512N4S4"/>
<dbReference type="InterPro" id="IPR013630">
    <property type="entry name" value="Methyltransf_Zn-bd_dom_put"/>
</dbReference>
<proteinExistence type="predicted"/>
<dbReference type="CDD" id="cd02440">
    <property type="entry name" value="AdoMet_MTases"/>
    <property type="match status" value="1"/>
</dbReference>
<dbReference type="Pfam" id="PF13489">
    <property type="entry name" value="Methyltransf_23"/>
    <property type="match status" value="1"/>
</dbReference>
<dbReference type="GO" id="GO:0008168">
    <property type="term" value="F:methyltransferase activity"/>
    <property type="evidence" value="ECO:0007669"/>
    <property type="project" value="UniProtKB-KW"/>
</dbReference>
<dbReference type="InterPro" id="IPR038576">
    <property type="entry name" value="Methyltransf_Zn-bd_dom_put_sf"/>
</dbReference>
<reference evidence="3 4" key="1">
    <citation type="submission" date="2019-07" db="EMBL/GenBank/DDBJ databases">
        <title>Whole genome shotgun sequence of Reyranella soli NBRC 108950.</title>
        <authorList>
            <person name="Hosoyama A."/>
            <person name="Uohara A."/>
            <person name="Ohji S."/>
            <person name="Ichikawa N."/>
        </authorList>
    </citation>
    <scope>NUCLEOTIDE SEQUENCE [LARGE SCALE GENOMIC DNA]</scope>
    <source>
        <strain evidence="3 4">NBRC 108950</strain>
    </source>
</reference>
<evidence type="ECO:0000259" key="1">
    <source>
        <dbReference type="Pfam" id="PF08421"/>
    </source>
</evidence>
<dbReference type="SUPFAM" id="SSF53335">
    <property type="entry name" value="S-adenosyl-L-methionine-dependent methyltransferases"/>
    <property type="match status" value="1"/>
</dbReference>
<dbReference type="GO" id="GO:0032259">
    <property type="term" value="P:methylation"/>
    <property type="evidence" value="ECO:0007669"/>
    <property type="project" value="UniProtKB-KW"/>
</dbReference>
<dbReference type="Gene3D" id="6.20.50.110">
    <property type="entry name" value="Methyltransferase, zinc-binding domain"/>
    <property type="match status" value="1"/>
</dbReference>
<evidence type="ECO:0000313" key="3">
    <source>
        <dbReference type="EMBL" id="GEP53989.1"/>
    </source>
</evidence>
<feature type="domain" description="Methyltransferase putative zinc binding" evidence="1">
    <location>
        <begin position="7"/>
        <end position="66"/>
    </location>
</feature>
<dbReference type="InterPro" id="IPR029063">
    <property type="entry name" value="SAM-dependent_MTases_sf"/>
</dbReference>
<protein>
    <submittedName>
        <fullName evidence="3">D-mycarose 3-C-methyltransferase</fullName>
    </submittedName>
</protein>
<dbReference type="PANTHER" id="PTHR43861">
    <property type="entry name" value="TRANS-ACONITATE 2-METHYLTRANSFERASE-RELATED"/>
    <property type="match status" value="1"/>
</dbReference>
<dbReference type="Pfam" id="PF08421">
    <property type="entry name" value="Methyltransf_13"/>
    <property type="match status" value="1"/>
</dbReference>
<accession>A0A512N4S4</accession>
<keyword evidence="4" id="KW-1185">Reference proteome</keyword>
<dbReference type="RefSeq" id="WP_147147110.1">
    <property type="nucleotide sequence ID" value="NZ_BKAJ01000020.1"/>
</dbReference>